<dbReference type="AlphaFoldDB" id="A3SPW2"/>
<dbReference type="PIRSF" id="PIRSF006487">
    <property type="entry name" value="GcvT"/>
    <property type="match status" value="1"/>
</dbReference>
<organism evidence="4 5">
    <name type="scientific">Roseovarius nubinhibens (strain ATCC BAA-591 / DSM 15170 / ISM)</name>
    <dbReference type="NCBI Taxonomy" id="89187"/>
    <lineage>
        <taxon>Bacteria</taxon>
        <taxon>Pseudomonadati</taxon>
        <taxon>Pseudomonadota</taxon>
        <taxon>Alphaproteobacteria</taxon>
        <taxon>Rhodobacterales</taxon>
        <taxon>Roseobacteraceae</taxon>
        <taxon>Roseovarius</taxon>
    </lineage>
</organism>
<dbReference type="PANTHER" id="PTHR43757:SF2">
    <property type="entry name" value="AMINOMETHYLTRANSFERASE, MITOCHONDRIAL"/>
    <property type="match status" value="1"/>
</dbReference>
<reference evidence="4 5" key="1">
    <citation type="submission" date="2005-12" db="EMBL/GenBank/DDBJ databases">
        <authorList>
            <person name="Moran M.A."/>
            <person name="Ferriera S."/>
            <person name="Johnson J."/>
            <person name="Kravitz S."/>
            <person name="Halpern A."/>
            <person name="Remington K."/>
            <person name="Beeson K."/>
            <person name="Tran B."/>
            <person name="Rogers Y.-H."/>
            <person name="Friedman R."/>
            <person name="Venter J.C."/>
        </authorList>
    </citation>
    <scope>NUCLEOTIDE SEQUENCE [LARGE SCALE GENOMIC DNA]</scope>
    <source>
        <strain evidence="5">ATCC BAA-591 / DSM 15170 / ISM</strain>
    </source>
</reference>
<evidence type="ECO:0000259" key="2">
    <source>
        <dbReference type="Pfam" id="PF01571"/>
    </source>
</evidence>
<keyword evidence="4" id="KW-0808">Transferase</keyword>
<proteinExistence type="predicted"/>
<feature type="binding site" evidence="1">
    <location>
        <position position="203"/>
    </location>
    <ligand>
        <name>substrate</name>
    </ligand>
</feature>
<keyword evidence="5" id="KW-1185">Reference proteome</keyword>
<feature type="domain" description="GCVT N-terminal" evidence="2">
    <location>
        <begin position="20"/>
        <end position="272"/>
    </location>
</feature>
<dbReference type="OrthoDB" id="9772660at2"/>
<dbReference type="GO" id="GO:0016740">
    <property type="term" value="F:transferase activity"/>
    <property type="evidence" value="ECO:0007669"/>
    <property type="project" value="UniProtKB-KW"/>
</dbReference>
<dbReference type="eggNOG" id="COG0404">
    <property type="taxonomic scope" value="Bacteria"/>
</dbReference>
<dbReference type="InterPro" id="IPR027266">
    <property type="entry name" value="TrmE/GcvT-like"/>
</dbReference>
<dbReference type="Proteomes" id="UP000005954">
    <property type="component" value="Unassembled WGS sequence"/>
</dbReference>
<dbReference type="InterPro" id="IPR028896">
    <property type="entry name" value="GcvT/YgfZ/DmdA"/>
</dbReference>
<name>A3SPW2_ROSNI</name>
<dbReference type="Pfam" id="PF01571">
    <property type="entry name" value="GCV_T"/>
    <property type="match status" value="1"/>
</dbReference>
<evidence type="ECO:0000313" key="4">
    <source>
        <dbReference type="EMBL" id="EAP76502.1"/>
    </source>
</evidence>
<dbReference type="Pfam" id="PF08669">
    <property type="entry name" value="GCV_T_C"/>
    <property type="match status" value="1"/>
</dbReference>
<dbReference type="InterPro" id="IPR006222">
    <property type="entry name" value="GCVT_N"/>
</dbReference>
<dbReference type="SUPFAM" id="SSF101790">
    <property type="entry name" value="Aminomethyltransferase beta-barrel domain"/>
    <property type="match status" value="1"/>
</dbReference>
<accession>A3SPW2</accession>
<evidence type="ECO:0000259" key="3">
    <source>
        <dbReference type="Pfam" id="PF08669"/>
    </source>
</evidence>
<dbReference type="InterPro" id="IPR029043">
    <property type="entry name" value="GcvT/YgfZ_C"/>
</dbReference>
<evidence type="ECO:0000313" key="5">
    <source>
        <dbReference type="Proteomes" id="UP000005954"/>
    </source>
</evidence>
<dbReference type="InterPro" id="IPR013977">
    <property type="entry name" value="GcvT_C"/>
</dbReference>
<dbReference type="SUPFAM" id="SSF103025">
    <property type="entry name" value="Folate-binding domain"/>
    <property type="match status" value="1"/>
</dbReference>
<dbReference type="EMBL" id="AALY01000002">
    <property type="protein sequence ID" value="EAP76502.1"/>
    <property type="molecule type" value="Genomic_DNA"/>
</dbReference>
<feature type="domain" description="Aminomethyltransferase C-terminal" evidence="3">
    <location>
        <begin position="292"/>
        <end position="364"/>
    </location>
</feature>
<protein>
    <submittedName>
        <fullName evidence="4">Aminomethyl transferase family protein</fullName>
    </submittedName>
</protein>
<gene>
    <name evidence="4" type="ORF">ISM_16590</name>
</gene>
<dbReference type="RefSeq" id="WP_009815327.1">
    <property type="nucleotide sequence ID" value="NZ_CH724156.1"/>
</dbReference>
<sequence length="373" mass="40563">MVFQIGIGPNNRKSVYFDATVADGVACFSVYNHMFIPAHFGDPQAEYDALMTGVAMWDVAAQRQVEIAGPDAARLIQYLTTRDMRGAKVGQGRYVPICDHAGRLINDPVLLKLGDGRFWLSIADSDIELWASAIAAERGFDVEVHEPDVSPLAIQGPKAERVVADLFGDWVTELRYFGFRQTELRGIPLVLARSGWSKQGGFELYLQDGTRGAELWQMVKAAGTPYGIRPGAPNDLERIESGLVSYGADGRLQVNPCNPFEIGLGALVDFDKPEDFVGREALLRLRREGAARRRVSYVIEGAPIQGFEHGLPVLTGQGAPAGVLSEAVYSQRFGANIGVGMISTGIEETGESLYVEMAEGRRRVEPRAGFGAG</sequence>
<dbReference type="HOGENOM" id="CLU_007884_10_2_5"/>
<dbReference type="Gene3D" id="3.30.1360.120">
    <property type="entry name" value="Probable tRNA modification gtpase trme, domain 1"/>
    <property type="match status" value="1"/>
</dbReference>
<dbReference type="PANTHER" id="PTHR43757">
    <property type="entry name" value="AMINOMETHYLTRANSFERASE"/>
    <property type="match status" value="1"/>
</dbReference>
<dbReference type="STRING" id="89187.ISM_16590"/>
<evidence type="ECO:0000256" key="1">
    <source>
        <dbReference type="PIRSR" id="PIRSR006487-1"/>
    </source>
</evidence>
<comment type="caution">
    <text evidence="4">The sequence shown here is derived from an EMBL/GenBank/DDBJ whole genome shotgun (WGS) entry which is preliminary data.</text>
</comment>